<feature type="chain" id="PRO_5003579392" description="EGF domain-specific O-linked N-acetylglucosamine transferase" evidence="13">
    <location>
        <begin position="20"/>
        <end position="502"/>
    </location>
</feature>
<evidence type="ECO:0000256" key="11">
    <source>
        <dbReference type="ARBA" id="ARBA00048317"/>
    </source>
</evidence>
<accession>H2ZP92</accession>
<keyword evidence="3" id="KW-0328">Glycosyltransferase</keyword>
<evidence type="ECO:0000256" key="10">
    <source>
        <dbReference type="ARBA" id="ARBA00042574"/>
    </source>
</evidence>
<evidence type="ECO:0000256" key="2">
    <source>
        <dbReference type="ARBA" id="ARBA00011970"/>
    </source>
</evidence>
<evidence type="ECO:0000256" key="12">
    <source>
        <dbReference type="ARBA" id="ARBA00049432"/>
    </source>
</evidence>
<evidence type="ECO:0000259" key="14">
    <source>
        <dbReference type="Pfam" id="PF04577"/>
    </source>
</evidence>
<evidence type="ECO:0000256" key="6">
    <source>
        <dbReference type="ARBA" id="ARBA00022824"/>
    </source>
</evidence>
<keyword evidence="5 13" id="KW-0732">Signal</keyword>
<comment type="catalytic activity">
    <reaction evidence="12">
        <text>L-threonyl-[protein] + UDP-N-acetyl-alpha-D-glucosamine = 3-O-(N-acetyl-beta-D-glucosaminyl)-L-threonyl-[protein] + UDP + H(+)</text>
        <dbReference type="Rhea" id="RHEA:48908"/>
        <dbReference type="Rhea" id="RHEA-COMP:11060"/>
        <dbReference type="Rhea" id="RHEA-COMP:12252"/>
        <dbReference type="ChEBI" id="CHEBI:15378"/>
        <dbReference type="ChEBI" id="CHEBI:30013"/>
        <dbReference type="ChEBI" id="CHEBI:57705"/>
        <dbReference type="ChEBI" id="CHEBI:58223"/>
        <dbReference type="ChEBI" id="CHEBI:90840"/>
        <dbReference type="EC" id="2.4.1.255"/>
    </reaction>
</comment>
<evidence type="ECO:0000313" key="15">
    <source>
        <dbReference type="Ensembl" id="ENSCSAVP00000019408.1"/>
    </source>
</evidence>
<evidence type="ECO:0000256" key="7">
    <source>
        <dbReference type="ARBA" id="ARBA00023180"/>
    </source>
</evidence>
<sequence>MLVNMILVVLAVVFVCANGLSTRLPIKHTNILAHKKPQELPNFPKSPKPSCWGYEANCDTSSRFEPKWPTGCQDDIPAVFYDQGDFGYIRNRLNELDEIQICKQRDATNGSDVRRSSMNCTGRLQFCQAHHLYLDLRHAASRAWPRHPEDVLSTHEVGGNCDVNKDVLLRQNTPNLNGELRAWFSELRHFSDVGAQQCDLFVDKPVVFMKLDQGENMYHHFCDFFNLYISLHLNKSIDFHDDFLVVNWDWSTRKYIDYFDTSWQVFSKHEVVGIQDWFGKRVCVRSAMFSLLPRMVLGLFYNTPLQNHCSGSGMMKSFSDLFLHRMNITQNGPEPGRVRVTFLIRSKKPDYLGKVYRQIMNEAELIQVLKNIPDFDVKGGKYSQDKMSFKEQLTVTHNSDIFIGMHGAGLTHFLFLPPWAVAFELYNCEAKCFRDLARLRGVRHMTWSRGDKMTSHSAREREFDPENHRYWNFSFDPTEFRRLVMDARSYVLSQAGFSHDEF</sequence>
<dbReference type="PANTHER" id="PTHR20961">
    <property type="entry name" value="GLYCOSYLTRANSFERASE"/>
    <property type="match status" value="1"/>
</dbReference>
<dbReference type="GeneTree" id="ENSGT00940000156493"/>
<dbReference type="Ensembl" id="ENSCSAVT00000019618.1">
    <property type="protein sequence ID" value="ENSCSAVP00000019408.1"/>
    <property type="gene ID" value="ENSCSAVG00000011383.1"/>
</dbReference>
<evidence type="ECO:0000256" key="9">
    <source>
        <dbReference type="ARBA" id="ARBA00040944"/>
    </source>
</evidence>
<dbReference type="eggNOG" id="KOG4698">
    <property type="taxonomic scope" value="Eukaryota"/>
</dbReference>
<feature type="signal peptide" evidence="13">
    <location>
        <begin position="1"/>
        <end position="19"/>
    </location>
</feature>
<evidence type="ECO:0000256" key="4">
    <source>
        <dbReference type="ARBA" id="ARBA00022679"/>
    </source>
</evidence>
<name>H2ZP92_CIOSA</name>
<keyword evidence="7" id="KW-0325">Glycoprotein</keyword>
<evidence type="ECO:0000256" key="1">
    <source>
        <dbReference type="ARBA" id="ARBA00005449"/>
    </source>
</evidence>
<dbReference type="AlphaFoldDB" id="H2ZP92"/>
<organism evidence="15 16">
    <name type="scientific">Ciona savignyi</name>
    <name type="common">Pacific transparent sea squirt</name>
    <dbReference type="NCBI Taxonomy" id="51511"/>
    <lineage>
        <taxon>Eukaryota</taxon>
        <taxon>Metazoa</taxon>
        <taxon>Chordata</taxon>
        <taxon>Tunicata</taxon>
        <taxon>Ascidiacea</taxon>
        <taxon>Phlebobranchia</taxon>
        <taxon>Cionidae</taxon>
        <taxon>Ciona</taxon>
    </lineage>
</organism>
<feature type="domain" description="Glycosyltransferase 61 catalytic" evidence="14">
    <location>
        <begin position="303"/>
        <end position="421"/>
    </location>
</feature>
<dbReference type="Pfam" id="PF04577">
    <property type="entry name" value="Glyco_transf_61"/>
    <property type="match status" value="1"/>
</dbReference>
<dbReference type="STRING" id="51511.ENSCSAVP00000019408"/>
<comment type="similarity">
    <text evidence="1">Belongs to the glycosyltransferase 61 family.</text>
</comment>
<evidence type="ECO:0000256" key="5">
    <source>
        <dbReference type="ARBA" id="ARBA00022729"/>
    </source>
</evidence>
<comment type="catalytic activity">
    <reaction evidence="11">
        <text>L-seryl-[protein] + UDP-N-acetyl-alpha-D-glucosamine = 3-O-(N-acetyl-beta-D-glucosaminyl)-L-seryl-[protein] + UDP + H(+)</text>
        <dbReference type="Rhea" id="RHEA:48904"/>
        <dbReference type="Rhea" id="RHEA-COMP:9863"/>
        <dbReference type="Rhea" id="RHEA-COMP:12251"/>
        <dbReference type="ChEBI" id="CHEBI:15378"/>
        <dbReference type="ChEBI" id="CHEBI:29999"/>
        <dbReference type="ChEBI" id="CHEBI:57705"/>
        <dbReference type="ChEBI" id="CHEBI:58223"/>
        <dbReference type="ChEBI" id="CHEBI:90838"/>
        <dbReference type="EC" id="2.4.1.255"/>
    </reaction>
</comment>
<comment type="function">
    <text evidence="8">Catalyzes the transfer of a single N-acetylglucosamine from UDP-GlcNAc to a serine or threonine residue in extracellular proteins resulting in their modification with a beta-linked N-acetylglucosamine (O-GlcNAc). Specifically glycosylates the Thr residue located between the fifth and sixth conserved cysteines of folded EGF-like domains.</text>
</comment>
<dbReference type="InterPro" id="IPR049625">
    <property type="entry name" value="Glyco_transf_61_cat"/>
</dbReference>
<dbReference type="PANTHER" id="PTHR20961:SF148">
    <property type="entry name" value="EGF DOMAIN-SPECIFIC O-LINKED N-ACETYLGLUCOSAMINE TRANSFERASE"/>
    <property type="match status" value="1"/>
</dbReference>
<dbReference type="GO" id="GO:0097363">
    <property type="term" value="F:protein O-acetylglucosaminyltransferase activity"/>
    <property type="evidence" value="ECO:0007669"/>
    <property type="project" value="UniProtKB-EC"/>
</dbReference>
<reference evidence="16" key="1">
    <citation type="submission" date="2003-08" db="EMBL/GenBank/DDBJ databases">
        <authorList>
            <person name="Birren B."/>
            <person name="Nusbaum C."/>
            <person name="Abebe A."/>
            <person name="Abouelleil A."/>
            <person name="Adekoya E."/>
            <person name="Ait-zahra M."/>
            <person name="Allen N."/>
            <person name="Allen T."/>
            <person name="An P."/>
            <person name="Anderson M."/>
            <person name="Anderson S."/>
            <person name="Arachchi H."/>
            <person name="Armbruster J."/>
            <person name="Bachantsang P."/>
            <person name="Baldwin J."/>
            <person name="Barry A."/>
            <person name="Bayul T."/>
            <person name="Blitshsteyn B."/>
            <person name="Bloom T."/>
            <person name="Blye J."/>
            <person name="Boguslavskiy L."/>
            <person name="Borowsky M."/>
            <person name="Boukhgalter B."/>
            <person name="Brunache A."/>
            <person name="Butler J."/>
            <person name="Calixte N."/>
            <person name="Calvo S."/>
            <person name="Camarata J."/>
            <person name="Campo K."/>
            <person name="Chang J."/>
            <person name="Cheshatsang Y."/>
            <person name="Citroen M."/>
            <person name="Collymore A."/>
            <person name="Considine T."/>
            <person name="Cook A."/>
            <person name="Cooke P."/>
            <person name="Corum B."/>
            <person name="Cuomo C."/>
            <person name="David R."/>
            <person name="Dawoe T."/>
            <person name="Degray S."/>
            <person name="Dodge S."/>
            <person name="Dooley K."/>
            <person name="Dorje P."/>
            <person name="Dorjee K."/>
            <person name="Dorris L."/>
            <person name="Duffey N."/>
            <person name="Dupes A."/>
            <person name="Elkins T."/>
            <person name="Engels R."/>
            <person name="Erickson J."/>
            <person name="Farina A."/>
            <person name="Faro S."/>
            <person name="Ferreira P."/>
            <person name="Fischer H."/>
            <person name="Fitzgerald M."/>
            <person name="Foley K."/>
            <person name="Gage D."/>
            <person name="Galagan J."/>
            <person name="Gearin G."/>
            <person name="Gnerre S."/>
            <person name="Gnirke A."/>
            <person name="Goyette A."/>
            <person name="Graham J."/>
            <person name="Grandbois E."/>
            <person name="Gyaltsen K."/>
            <person name="Hafez N."/>
            <person name="Hagopian D."/>
            <person name="Hagos B."/>
            <person name="Hall J."/>
            <person name="Hatcher B."/>
            <person name="Heller A."/>
            <person name="Higgins H."/>
            <person name="Honan T."/>
            <person name="Horn A."/>
            <person name="Houde N."/>
            <person name="Hughes L."/>
            <person name="Hulme W."/>
            <person name="Husby E."/>
            <person name="Iliev I."/>
            <person name="Jaffe D."/>
            <person name="Jones C."/>
            <person name="Kamal M."/>
            <person name="Kamat A."/>
            <person name="Kamvysselis M."/>
            <person name="Karlsson E."/>
            <person name="Kells C."/>
            <person name="Kieu A."/>
            <person name="Kisner P."/>
            <person name="Kodira C."/>
            <person name="Kulbokas E."/>
            <person name="Labutti K."/>
            <person name="Lama D."/>
            <person name="Landers T."/>
            <person name="Leger J."/>
            <person name="Levine S."/>
            <person name="Lewis D."/>
            <person name="Lewis T."/>
            <person name="Lindblad-toh K."/>
            <person name="Liu X."/>
            <person name="Lokyitsang T."/>
            <person name="Lokyitsang Y."/>
            <person name="Lucien O."/>
            <person name="Lui A."/>
            <person name="Ma L.J."/>
            <person name="Mabbitt R."/>
            <person name="Macdonald J."/>
            <person name="Maclean C."/>
            <person name="Major J."/>
            <person name="Manning J."/>
            <person name="Marabella R."/>
            <person name="Maru K."/>
            <person name="Matthews C."/>
            <person name="Mauceli E."/>
            <person name="Mccarthy M."/>
            <person name="Mcdonough S."/>
            <person name="Mcghee T."/>
            <person name="Meldrim J."/>
            <person name="Meneus L."/>
            <person name="Mesirov J."/>
            <person name="Mihalev A."/>
            <person name="Mihova T."/>
            <person name="Mikkelsen T."/>
            <person name="Mlenga V."/>
            <person name="Moru K."/>
            <person name="Mozes J."/>
            <person name="Mulrain L."/>
            <person name="Munson G."/>
            <person name="Naylor J."/>
            <person name="Newes C."/>
            <person name="Nguyen C."/>
            <person name="Nguyen N."/>
            <person name="Nguyen T."/>
            <person name="Nicol R."/>
            <person name="Nielsen C."/>
            <person name="Nizzari M."/>
            <person name="Norbu C."/>
            <person name="Norbu N."/>
            <person name="O'donnell P."/>
            <person name="Okoawo O."/>
            <person name="O'leary S."/>
            <person name="Omotosho B."/>
            <person name="O'neill K."/>
            <person name="Osman S."/>
            <person name="Parker S."/>
            <person name="Perrin D."/>
            <person name="Phunkhang P."/>
            <person name="Piqani B."/>
            <person name="Purcell S."/>
            <person name="Rachupka T."/>
            <person name="Ramasamy U."/>
            <person name="Rameau R."/>
            <person name="Ray V."/>
            <person name="Raymond C."/>
            <person name="Retta R."/>
            <person name="Richardson S."/>
            <person name="Rise C."/>
            <person name="Rodriguez J."/>
            <person name="Rogers J."/>
            <person name="Rogov P."/>
            <person name="Rutman M."/>
            <person name="Schupbach R."/>
            <person name="Seaman C."/>
            <person name="Settipalli S."/>
            <person name="Sharpe T."/>
            <person name="Sheridan J."/>
            <person name="Sherpa N."/>
            <person name="Shi J."/>
            <person name="Smirnov S."/>
            <person name="Smith C."/>
            <person name="Sougnez C."/>
            <person name="Spencer B."/>
            <person name="Stalker J."/>
            <person name="Stange-thomann N."/>
            <person name="Stavropoulos S."/>
            <person name="Stetson K."/>
            <person name="Stone C."/>
            <person name="Stone S."/>
            <person name="Stubbs M."/>
            <person name="Talamas J."/>
            <person name="Tchuinga P."/>
            <person name="Tenzing P."/>
            <person name="Tesfaye S."/>
            <person name="Theodore J."/>
            <person name="Thoulutsang Y."/>
            <person name="Topham K."/>
            <person name="Towey S."/>
            <person name="Tsamla T."/>
            <person name="Tsomo N."/>
            <person name="Vallee D."/>
            <person name="Vassiliev H."/>
            <person name="Venkataraman V."/>
            <person name="Vinson J."/>
            <person name="Vo A."/>
            <person name="Wade C."/>
            <person name="Wang S."/>
            <person name="Wangchuk T."/>
            <person name="Wangdi T."/>
            <person name="Whittaker C."/>
            <person name="Wilkinson J."/>
            <person name="Wu Y."/>
            <person name="Wyman D."/>
            <person name="Yadav S."/>
            <person name="Yang S."/>
            <person name="Yang X."/>
            <person name="Yeager S."/>
            <person name="Yee E."/>
            <person name="Young G."/>
            <person name="Zainoun J."/>
            <person name="Zembeck L."/>
            <person name="Zimmer A."/>
            <person name="Zody M."/>
            <person name="Lander E."/>
        </authorList>
    </citation>
    <scope>NUCLEOTIDE SEQUENCE [LARGE SCALE GENOMIC DNA]</scope>
</reference>
<evidence type="ECO:0000256" key="13">
    <source>
        <dbReference type="SAM" id="SignalP"/>
    </source>
</evidence>
<keyword evidence="6" id="KW-0256">Endoplasmic reticulum</keyword>
<evidence type="ECO:0000313" key="16">
    <source>
        <dbReference type="Proteomes" id="UP000007875"/>
    </source>
</evidence>
<reference evidence="15" key="2">
    <citation type="submission" date="2025-08" db="UniProtKB">
        <authorList>
            <consortium name="Ensembl"/>
        </authorList>
    </citation>
    <scope>IDENTIFICATION</scope>
</reference>
<dbReference type="InParanoid" id="H2ZP92"/>
<proteinExistence type="inferred from homology"/>
<reference evidence="15" key="3">
    <citation type="submission" date="2025-09" db="UniProtKB">
        <authorList>
            <consortium name="Ensembl"/>
        </authorList>
    </citation>
    <scope>IDENTIFICATION</scope>
</reference>
<dbReference type="EC" id="2.4.1.255" evidence="2"/>
<keyword evidence="16" id="KW-1185">Reference proteome</keyword>
<dbReference type="Proteomes" id="UP000007875">
    <property type="component" value="Unassembled WGS sequence"/>
</dbReference>
<keyword evidence="4" id="KW-0808">Transferase</keyword>
<evidence type="ECO:0000256" key="8">
    <source>
        <dbReference type="ARBA" id="ARBA00037761"/>
    </source>
</evidence>
<dbReference type="OMA" id="CVREAIF"/>
<dbReference type="InterPro" id="IPR007657">
    <property type="entry name" value="Glycosyltransferase_61"/>
</dbReference>
<evidence type="ECO:0000256" key="3">
    <source>
        <dbReference type="ARBA" id="ARBA00022676"/>
    </source>
</evidence>
<protein>
    <recommendedName>
        <fullName evidence="9">EGF domain-specific O-linked N-acetylglucosamine transferase</fullName>
        <ecNumber evidence="2">2.4.1.255</ecNumber>
    </recommendedName>
    <alternativeName>
        <fullName evidence="10">Extracellular O-linked N-acetylglucosamine transferase</fullName>
    </alternativeName>
</protein>
<dbReference type="GO" id="GO:0005788">
    <property type="term" value="C:endoplasmic reticulum lumen"/>
    <property type="evidence" value="ECO:0007669"/>
    <property type="project" value="TreeGrafter"/>
</dbReference>